<reference evidence="10 11" key="1">
    <citation type="journal article" date="2025" name="Microbiol. Resour. Announc.">
        <title>Draft genome sequences for Neonectria magnoliae and Neonectria punicea, canker pathogens of Liriodendron tulipifera and Acer saccharum in West Virginia.</title>
        <authorList>
            <person name="Petronek H.M."/>
            <person name="Kasson M.T."/>
            <person name="Metheny A.M."/>
            <person name="Stauder C.M."/>
            <person name="Lovett B."/>
            <person name="Lynch S.C."/>
            <person name="Garnas J.R."/>
            <person name="Kasson L.R."/>
            <person name="Stajich J.E."/>
        </authorList>
    </citation>
    <scope>NUCLEOTIDE SEQUENCE [LARGE SCALE GENOMIC DNA]</scope>
    <source>
        <strain evidence="10 11">NRRL 64653</strain>
    </source>
</reference>
<comment type="caution">
    <text evidence="10">The sequence shown here is derived from an EMBL/GenBank/DDBJ whole genome shotgun (WGS) entry which is preliminary data.</text>
</comment>
<evidence type="ECO:0000256" key="6">
    <source>
        <dbReference type="ARBA" id="ARBA00023163"/>
    </source>
</evidence>
<evidence type="ECO:0000313" key="10">
    <source>
        <dbReference type="EMBL" id="KAK7413363.1"/>
    </source>
</evidence>
<keyword evidence="4" id="KW-0805">Transcription regulation</keyword>
<evidence type="ECO:0000256" key="3">
    <source>
        <dbReference type="ARBA" id="ARBA00022833"/>
    </source>
</evidence>
<name>A0ABR1GX26_9HYPO</name>
<dbReference type="Pfam" id="PF04082">
    <property type="entry name" value="Fungal_trans"/>
    <property type="match status" value="1"/>
</dbReference>
<evidence type="ECO:0000256" key="7">
    <source>
        <dbReference type="ARBA" id="ARBA00023242"/>
    </source>
</evidence>
<dbReference type="CDD" id="cd12148">
    <property type="entry name" value="fungal_TF_MHR"/>
    <property type="match status" value="1"/>
</dbReference>
<dbReference type="Proteomes" id="UP001498476">
    <property type="component" value="Unassembled WGS sequence"/>
</dbReference>
<dbReference type="InterPro" id="IPR052202">
    <property type="entry name" value="Yeast_MetPath_Reg"/>
</dbReference>
<comment type="subcellular location">
    <subcellularLocation>
        <location evidence="1">Nucleus</location>
    </subcellularLocation>
</comment>
<keyword evidence="11" id="KW-1185">Reference proteome</keyword>
<protein>
    <recommendedName>
        <fullName evidence="9">Xylanolytic transcriptional activator regulatory domain-containing protein</fullName>
    </recommendedName>
</protein>
<dbReference type="EMBL" id="JAZAVJ010000131">
    <property type="protein sequence ID" value="KAK7413363.1"/>
    <property type="molecule type" value="Genomic_DNA"/>
</dbReference>
<dbReference type="PANTHER" id="PTHR47782">
    <property type="entry name" value="ZN(II)2CYS6 TRANSCRIPTION FACTOR (EUROFUNG)-RELATED"/>
    <property type="match status" value="1"/>
</dbReference>
<feature type="domain" description="Xylanolytic transcriptional activator regulatory" evidence="9">
    <location>
        <begin position="245"/>
        <end position="319"/>
    </location>
</feature>
<organism evidence="10 11">
    <name type="scientific">Neonectria punicea</name>
    <dbReference type="NCBI Taxonomy" id="979145"/>
    <lineage>
        <taxon>Eukaryota</taxon>
        <taxon>Fungi</taxon>
        <taxon>Dikarya</taxon>
        <taxon>Ascomycota</taxon>
        <taxon>Pezizomycotina</taxon>
        <taxon>Sordariomycetes</taxon>
        <taxon>Hypocreomycetidae</taxon>
        <taxon>Hypocreales</taxon>
        <taxon>Nectriaceae</taxon>
        <taxon>Neonectria</taxon>
    </lineage>
</organism>
<dbReference type="SMART" id="SM00906">
    <property type="entry name" value="Fungal_trans"/>
    <property type="match status" value="1"/>
</dbReference>
<evidence type="ECO:0000259" key="9">
    <source>
        <dbReference type="SMART" id="SM00906"/>
    </source>
</evidence>
<sequence>MEDQVPVCCKLLQRSNQNPVQYLEQRLAELQRNNPDKGRESSERPSHGLESDDQHEQILGIAAMSIKKHMTTDLFHSHVVLQHGSKLFYPSERPPLKIPVRGVYYDTHARTAGQEYGTQFSHFNARKMPLDVASRLFDNYKDNILPRFPCFMEAELSDQFRQFYHESGDDDLPSSTTSFVVTIILAISSLSSKRHDFRKVAALSESLHADAMWRIEFLRGASILSLQCLLLLIQLALLLPHTGNLWYLSGEAMRMAISLGLHQEPETTIMSGPVHGEIRRRLFWMTYQLDRTVAIAAGCPIALSDEHITTQLPFKGGHPHANLDEYTPGISHAHKEKQFLIQTHVCLIQSEIHAVQFFDHPIPDHAADYETWVHKTEALVRNLVEQVRADGVATPWLVSAAHQCQVLLHRPCSRNLAVSESSLVAAATASINLINSSLESVITGGFVVVFELANSTFQAGMVLLYALRNHASELHQASLTTHSESALQDLGKLFDALSRKWPALSDTKHYLKELVDTNLRNPVGNYGSEYDMNVLEELDCLVTQRRIHSIYHRNLPLPILFKGTPQSDASAQISPGFLDDETWWRDFINQDFDKDDHDLPSSATVPTPVVEIQKVTPKDPEPLGLCSQCVFLWAAELVGVPDGSHEAEDSWEQY</sequence>
<evidence type="ECO:0000256" key="8">
    <source>
        <dbReference type="SAM" id="MobiDB-lite"/>
    </source>
</evidence>
<dbReference type="PANTHER" id="PTHR47782:SF12">
    <property type="entry name" value="ZN(II)2CYS6 TRANSCRIPTION FACTOR (EUROFUNG)"/>
    <property type="match status" value="1"/>
</dbReference>
<evidence type="ECO:0000313" key="11">
    <source>
        <dbReference type="Proteomes" id="UP001498476"/>
    </source>
</evidence>
<dbReference type="InterPro" id="IPR007219">
    <property type="entry name" value="XnlR_reg_dom"/>
</dbReference>
<proteinExistence type="predicted"/>
<evidence type="ECO:0000256" key="1">
    <source>
        <dbReference type="ARBA" id="ARBA00004123"/>
    </source>
</evidence>
<keyword evidence="5" id="KW-0238">DNA-binding</keyword>
<evidence type="ECO:0000256" key="2">
    <source>
        <dbReference type="ARBA" id="ARBA00022723"/>
    </source>
</evidence>
<accession>A0ABR1GX26</accession>
<keyword evidence="7" id="KW-0539">Nucleus</keyword>
<evidence type="ECO:0000256" key="5">
    <source>
        <dbReference type="ARBA" id="ARBA00023125"/>
    </source>
</evidence>
<evidence type="ECO:0000256" key="4">
    <source>
        <dbReference type="ARBA" id="ARBA00023015"/>
    </source>
</evidence>
<keyword evidence="2" id="KW-0479">Metal-binding</keyword>
<keyword evidence="3" id="KW-0862">Zinc</keyword>
<feature type="region of interest" description="Disordered" evidence="8">
    <location>
        <begin position="31"/>
        <end position="54"/>
    </location>
</feature>
<gene>
    <name evidence="10" type="ORF">QQX98_007740</name>
</gene>
<keyword evidence="6" id="KW-0804">Transcription</keyword>